<name>X1B6J3_9ZZZZ</name>
<evidence type="ECO:0008006" key="2">
    <source>
        <dbReference type="Google" id="ProtNLM"/>
    </source>
</evidence>
<dbReference type="AlphaFoldDB" id="X1B6J3"/>
<comment type="caution">
    <text evidence="1">The sequence shown here is derived from an EMBL/GenBank/DDBJ whole genome shotgun (WGS) entry which is preliminary data.</text>
</comment>
<dbReference type="Gene3D" id="3.30.70.100">
    <property type="match status" value="1"/>
</dbReference>
<protein>
    <recommendedName>
        <fullName evidence="2">ABM domain-containing protein</fullName>
    </recommendedName>
</protein>
<evidence type="ECO:0000313" key="1">
    <source>
        <dbReference type="EMBL" id="GAG67631.1"/>
    </source>
</evidence>
<gene>
    <name evidence="1" type="ORF">S01H4_04920</name>
</gene>
<sequence>MLYTVNYSGYNGGEVMVKVIIGFKLKQGANIQPILLKLRSAAMTYLGFVGAENLLSEQDPSIVTIITTWEKVENWRLWETSRTGRQLLRETKPLLEEEPKVTIYRVMSTTSWLG</sequence>
<dbReference type="SUPFAM" id="SSF54909">
    <property type="entry name" value="Dimeric alpha+beta barrel"/>
    <property type="match status" value="1"/>
</dbReference>
<proteinExistence type="predicted"/>
<organism evidence="1">
    <name type="scientific">marine sediment metagenome</name>
    <dbReference type="NCBI Taxonomy" id="412755"/>
    <lineage>
        <taxon>unclassified sequences</taxon>
        <taxon>metagenomes</taxon>
        <taxon>ecological metagenomes</taxon>
    </lineage>
</organism>
<reference evidence="1" key="1">
    <citation type="journal article" date="2014" name="Front. Microbiol.">
        <title>High frequency of phylogenetically diverse reductive dehalogenase-homologous genes in deep subseafloor sedimentary metagenomes.</title>
        <authorList>
            <person name="Kawai M."/>
            <person name="Futagami T."/>
            <person name="Toyoda A."/>
            <person name="Takaki Y."/>
            <person name="Nishi S."/>
            <person name="Hori S."/>
            <person name="Arai W."/>
            <person name="Tsubouchi T."/>
            <person name="Morono Y."/>
            <person name="Uchiyama I."/>
            <person name="Ito T."/>
            <person name="Fujiyama A."/>
            <person name="Inagaki F."/>
            <person name="Takami H."/>
        </authorList>
    </citation>
    <scope>NUCLEOTIDE SEQUENCE</scope>
    <source>
        <strain evidence="1">Expedition CK06-06</strain>
    </source>
</reference>
<accession>X1B6J3</accession>
<dbReference type="EMBL" id="BART01001369">
    <property type="protein sequence ID" value="GAG67631.1"/>
    <property type="molecule type" value="Genomic_DNA"/>
</dbReference>
<dbReference type="InterPro" id="IPR011008">
    <property type="entry name" value="Dimeric_a/b-barrel"/>
</dbReference>